<reference evidence="3 4" key="1">
    <citation type="submission" date="2021-07" db="EMBL/GenBank/DDBJ databases">
        <title>Isolation and characterization of bacteria from a gold mining with a capacity of golden bioaccumulation.</title>
        <authorList>
            <person name="Yang X.J."/>
        </authorList>
    </citation>
    <scope>NUCLEOTIDE SEQUENCE [LARGE SCALE GENOMIC DNA]</scope>
    <source>
        <strain evidence="3 4">Au29</strain>
    </source>
</reference>
<dbReference type="InterPro" id="IPR052900">
    <property type="entry name" value="Phospholipid_Metab_Enz"/>
</dbReference>
<dbReference type="Pfam" id="PF09423">
    <property type="entry name" value="PhoD"/>
    <property type="match status" value="1"/>
</dbReference>
<dbReference type="CDD" id="cd07389">
    <property type="entry name" value="MPP_PhoD"/>
    <property type="match status" value="1"/>
</dbReference>
<dbReference type="PANTHER" id="PTHR43606">
    <property type="entry name" value="PHOSPHATASE, PUTATIVE (AFU_ORTHOLOGUE AFUA_6G08710)-RELATED"/>
    <property type="match status" value="1"/>
</dbReference>
<name>A0ABX8TKZ2_9CAUL</name>
<dbReference type="Pfam" id="PF16655">
    <property type="entry name" value="PhoD_N"/>
    <property type="match status" value="1"/>
</dbReference>
<dbReference type="InterPro" id="IPR018946">
    <property type="entry name" value="PhoD-like_MPP"/>
</dbReference>
<evidence type="ECO:0000259" key="1">
    <source>
        <dbReference type="Pfam" id="PF09423"/>
    </source>
</evidence>
<proteinExistence type="predicted"/>
<gene>
    <name evidence="3" type="ORF">KWG56_01450</name>
</gene>
<accession>A0ABX8TKZ2</accession>
<evidence type="ECO:0000259" key="2">
    <source>
        <dbReference type="Pfam" id="PF16655"/>
    </source>
</evidence>
<dbReference type="RefSeq" id="WP_219353452.1">
    <property type="nucleotide sequence ID" value="NZ_CP080034.1"/>
</dbReference>
<dbReference type="EMBL" id="CP080034">
    <property type="protein sequence ID" value="QYC10712.1"/>
    <property type="molecule type" value="Genomic_DNA"/>
</dbReference>
<organism evidence="3 4">
    <name type="scientific">Brevundimonas nasdae</name>
    <dbReference type="NCBI Taxonomy" id="172043"/>
    <lineage>
        <taxon>Bacteria</taxon>
        <taxon>Pseudomonadati</taxon>
        <taxon>Pseudomonadota</taxon>
        <taxon>Alphaproteobacteria</taxon>
        <taxon>Caulobacterales</taxon>
        <taxon>Caulobacteraceae</taxon>
        <taxon>Brevundimonas</taxon>
    </lineage>
</organism>
<evidence type="ECO:0000313" key="4">
    <source>
        <dbReference type="Proteomes" id="UP000824334"/>
    </source>
</evidence>
<feature type="domain" description="Phospholipase D N-terminal" evidence="2">
    <location>
        <begin position="43"/>
        <end position="140"/>
    </location>
</feature>
<dbReference type="Proteomes" id="UP000824334">
    <property type="component" value="Chromosome"/>
</dbReference>
<dbReference type="PANTHER" id="PTHR43606:SF2">
    <property type="entry name" value="ALKALINE PHOSPHATASE FAMILY PROTEIN (AFU_ORTHOLOGUE AFUA_5G03860)"/>
    <property type="match status" value="1"/>
</dbReference>
<protein>
    <submittedName>
        <fullName evidence="3">Alkaline phosphatase D family protein</fullName>
    </submittedName>
</protein>
<keyword evidence="4" id="KW-1185">Reference proteome</keyword>
<evidence type="ECO:0000313" key="3">
    <source>
        <dbReference type="EMBL" id="QYC10712.1"/>
    </source>
</evidence>
<feature type="domain" description="PhoD-like phosphatase metallophosphatase" evidence="1">
    <location>
        <begin position="153"/>
        <end position="498"/>
    </location>
</feature>
<dbReference type="InterPro" id="IPR032093">
    <property type="entry name" value="PhoD_N"/>
</dbReference>
<dbReference type="GeneID" id="94373911"/>
<sequence length="529" mass="57994">MTDAAFRLHRRALLGGLVAAPAVLQFGRAYAGMGSGGAYVFPLGVASGDPAPDGFVIWTRLAVDPVAPDGLGGMGGPVAVRWDIAADEGFRHIVASGVETADRSAAHSIHVEVAGLRPGRPYWYRFTAAGQQSPIGRAHTTPAANADVAALKLAVASCSNWESGYFAAYGHMADEAPDLTLFLGDYIYEYTRGPERAAEVVRPYGFEEATTLAGYRNRYALHRTDADLQRLHAVAPCLAIWDDHEVQDDYSGVWSKTAGVSPNDFLRRRAAGYQAFYEAMPIRRTRLDARLQMPIYRRVRYGKLAEFFMLDGRQYRSRQPCSDGPNGGKGQIVTDAVCTDRLDPSRTFLGFDQEGWLYDGLKTADARWTILGQDLLMAGMRFGDGGPDTRYWTDTWDGFPVARDRLTQTLNTLKPRNPVVLSGDYHSFWTADVKLDSNDPASPTVATEFVGTSITSTGPSYEGLMSAMPSNPHIKFFDSRVRGYMSMEITPGRTTTRYQAISDVRDPRAALSTLNTWVVEDGRPGAQLA</sequence>